<keyword evidence="2 3" id="KW-0663">Pyridoxal phosphate</keyword>
<dbReference type="InterPro" id="IPR051750">
    <property type="entry name" value="Trans-sulfuration_enzymes"/>
</dbReference>
<dbReference type="GO" id="GO:0019346">
    <property type="term" value="P:transsulfuration"/>
    <property type="evidence" value="ECO:0007669"/>
    <property type="project" value="InterPro"/>
</dbReference>
<accession>A0AA40EV23</accession>
<dbReference type="EMBL" id="JAUKUD010000004">
    <property type="protein sequence ID" value="KAK0746089.1"/>
    <property type="molecule type" value="Genomic_DNA"/>
</dbReference>
<dbReference type="InterPro" id="IPR000277">
    <property type="entry name" value="Cys/Met-Metab_PyrdxlP-dep_enz"/>
</dbReference>
<evidence type="ECO:0000313" key="5">
    <source>
        <dbReference type="Proteomes" id="UP001172155"/>
    </source>
</evidence>
<evidence type="ECO:0000256" key="3">
    <source>
        <dbReference type="RuleBase" id="RU362118"/>
    </source>
</evidence>
<keyword evidence="5" id="KW-1185">Reference proteome</keyword>
<dbReference type="InterPro" id="IPR015421">
    <property type="entry name" value="PyrdxlP-dep_Trfase_major"/>
</dbReference>
<comment type="caution">
    <text evidence="4">The sequence shown here is derived from an EMBL/GenBank/DDBJ whole genome shotgun (WGS) entry which is preliminary data.</text>
</comment>
<dbReference type="GO" id="GO:0030170">
    <property type="term" value="F:pyridoxal phosphate binding"/>
    <property type="evidence" value="ECO:0007669"/>
    <property type="project" value="InterPro"/>
</dbReference>
<reference evidence="4" key="1">
    <citation type="submission" date="2023-06" db="EMBL/GenBank/DDBJ databases">
        <title>Genome-scale phylogeny and comparative genomics of the fungal order Sordariales.</title>
        <authorList>
            <consortium name="Lawrence Berkeley National Laboratory"/>
            <person name="Hensen N."/>
            <person name="Bonometti L."/>
            <person name="Westerberg I."/>
            <person name="Brannstrom I.O."/>
            <person name="Guillou S."/>
            <person name="Cros-Aarteil S."/>
            <person name="Calhoun S."/>
            <person name="Haridas S."/>
            <person name="Kuo A."/>
            <person name="Mondo S."/>
            <person name="Pangilinan J."/>
            <person name="Riley R."/>
            <person name="LaButti K."/>
            <person name="Andreopoulos B."/>
            <person name="Lipzen A."/>
            <person name="Chen C."/>
            <person name="Yanf M."/>
            <person name="Daum C."/>
            <person name="Ng V."/>
            <person name="Clum A."/>
            <person name="Steindorff A."/>
            <person name="Ohm R."/>
            <person name="Martin F."/>
            <person name="Silar P."/>
            <person name="Natvig D."/>
            <person name="Lalanne C."/>
            <person name="Gautier V."/>
            <person name="Ament-velasquez S.L."/>
            <person name="Kruys A."/>
            <person name="Hutchinson M.I."/>
            <person name="Powell A.J."/>
            <person name="Barry K."/>
            <person name="Miller A.N."/>
            <person name="Grigoriev I.V."/>
            <person name="Debuchy R."/>
            <person name="Gladieux P."/>
            <person name="Thoren M.H."/>
            <person name="Johannesson H."/>
        </authorList>
    </citation>
    <scope>NUCLEOTIDE SEQUENCE</scope>
    <source>
        <strain evidence="4">SMH3187-1</strain>
    </source>
</reference>
<proteinExistence type="inferred from homology"/>
<dbReference type="PANTHER" id="PTHR42699:SF1">
    <property type="entry name" value="CYSTATHIONINE GAMMA-SYNTHASE-RELATED"/>
    <property type="match status" value="1"/>
</dbReference>
<protein>
    <submittedName>
        <fullName evidence="4">Pyridoxal phosphate-dependent transferase</fullName>
    </submittedName>
</protein>
<dbReference type="InterPro" id="IPR015422">
    <property type="entry name" value="PyrdxlP-dep_Trfase_small"/>
</dbReference>
<dbReference type="InterPro" id="IPR015424">
    <property type="entry name" value="PyrdxlP-dep_Trfase"/>
</dbReference>
<comment type="cofactor">
    <cofactor evidence="1 3">
        <name>pyridoxal 5'-phosphate</name>
        <dbReference type="ChEBI" id="CHEBI:597326"/>
    </cofactor>
</comment>
<dbReference type="GO" id="GO:0003962">
    <property type="term" value="F:cystathionine gamma-synthase activity"/>
    <property type="evidence" value="ECO:0007669"/>
    <property type="project" value="TreeGrafter"/>
</dbReference>
<keyword evidence="4" id="KW-0808">Transferase</keyword>
<evidence type="ECO:0000256" key="2">
    <source>
        <dbReference type="ARBA" id="ARBA00022898"/>
    </source>
</evidence>
<sequence length="554" mass="59774">MAVKVITTEPGHSLAPEGPHTVTFHFPGWDAVIPFRLGDPKAFAKLRSIYPRFGPFFEVKQLADSILTALSLSPQTHGCLPFTDPHAFSLAQSFALPPSNHRNPAHAPSPSELLLKVVDIAAIRLYVVAYPLPKTKGVLPIWQNPGIGISTRLAASLLDAPIAVVPFSVPGDGDVSLDKLPPPTYLPEYDAHAALRERLVELMNRAVPGGMTYPLVAERDVLLFPSGMAAIYHAFRAVQAWRPKGVVVVLGAVFHSTYHLLEKAEGGFKHFGDVGDGVVGAVEAYAEELKAEGREVAMVVVEFPSNPLLECVDLVGLRAVANKHSFPLVIDDTIGSFANVDLLPVSDIIVTSLSKSFSGYANLLAGSLILSPLSPFHAPLSQQLPFHNALSSPDAVQLLTNSTSYLPRTATLNRNAAALAALFASHPLTCTPLYPPYLASGKKNYARHLRLPTPELPEPGYGCLLSVNFGTVAQAKRFYEGVALHKGPHLGAHETIVFNYNEAVFGEWEEEREYHAGFGIVSEQVRVAVGLEEEGVLVETVRVALDEVLRAGDE</sequence>
<dbReference type="Pfam" id="PF01053">
    <property type="entry name" value="Cys_Met_Meta_PP"/>
    <property type="match status" value="1"/>
</dbReference>
<evidence type="ECO:0000256" key="1">
    <source>
        <dbReference type="ARBA" id="ARBA00001933"/>
    </source>
</evidence>
<dbReference type="Gene3D" id="3.90.1150.10">
    <property type="entry name" value="Aspartate Aminotransferase, domain 1"/>
    <property type="match status" value="1"/>
</dbReference>
<dbReference type="SUPFAM" id="SSF53383">
    <property type="entry name" value="PLP-dependent transferases"/>
    <property type="match status" value="1"/>
</dbReference>
<name>A0AA40EV23_9PEZI</name>
<organism evidence="4 5">
    <name type="scientific">Schizothecium vesticola</name>
    <dbReference type="NCBI Taxonomy" id="314040"/>
    <lineage>
        <taxon>Eukaryota</taxon>
        <taxon>Fungi</taxon>
        <taxon>Dikarya</taxon>
        <taxon>Ascomycota</taxon>
        <taxon>Pezizomycotina</taxon>
        <taxon>Sordariomycetes</taxon>
        <taxon>Sordariomycetidae</taxon>
        <taxon>Sordariales</taxon>
        <taxon>Schizotheciaceae</taxon>
        <taxon>Schizothecium</taxon>
    </lineage>
</organism>
<evidence type="ECO:0000313" key="4">
    <source>
        <dbReference type="EMBL" id="KAK0746089.1"/>
    </source>
</evidence>
<comment type="similarity">
    <text evidence="3">Belongs to the trans-sulfuration enzymes family.</text>
</comment>
<dbReference type="Proteomes" id="UP001172155">
    <property type="component" value="Unassembled WGS sequence"/>
</dbReference>
<dbReference type="PANTHER" id="PTHR42699">
    <property type="match status" value="1"/>
</dbReference>
<dbReference type="AlphaFoldDB" id="A0AA40EV23"/>
<dbReference type="Gene3D" id="3.40.640.10">
    <property type="entry name" value="Type I PLP-dependent aspartate aminotransferase-like (Major domain)"/>
    <property type="match status" value="1"/>
</dbReference>
<gene>
    <name evidence="4" type="ORF">B0T18DRAFT_326090</name>
</gene>